<comment type="caution">
    <text evidence="2">The sequence shown here is derived from an EMBL/GenBank/DDBJ whole genome shotgun (WGS) entry which is preliminary data.</text>
</comment>
<keyword evidence="3" id="KW-1185">Reference proteome</keyword>
<dbReference type="Proteomes" id="UP000265520">
    <property type="component" value="Unassembled WGS sequence"/>
</dbReference>
<proteinExistence type="predicted"/>
<feature type="region of interest" description="Disordered" evidence="1">
    <location>
        <begin position="31"/>
        <end position="100"/>
    </location>
</feature>
<evidence type="ECO:0000313" key="3">
    <source>
        <dbReference type="Proteomes" id="UP000265520"/>
    </source>
</evidence>
<dbReference type="AlphaFoldDB" id="A0A392SQW0"/>
<dbReference type="EMBL" id="LXQA010416581">
    <property type="protein sequence ID" value="MCI50425.1"/>
    <property type="molecule type" value="Genomic_DNA"/>
</dbReference>
<organism evidence="2 3">
    <name type="scientific">Trifolium medium</name>
    <dbReference type="NCBI Taxonomy" id="97028"/>
    <lineage>
        <taxon>Eukaryota</taxon>
        <taxon>Viridiplantae</taxon>
        <taxon>Streptophyta</taxon>
        <taxon>Embryophyta</taxon>
        <taxon>Tracheophyta</taxon>
        <taxon>Spermatophyta</taxon>
        <taxon>Magnoliopsida</taxon>
        <taxon>eudicotyledons</taxon>
        <taxon>Gunneridae</taxon>
        <taxon>Pentapetalae</taxon>
        <taxon>rosids</taxon>
        <taxon>fabids</taxon>
        <taxon>Fabales</taxon>
        <taxon>Fabaceae</taxon>
        <taxon>Papilionoideae</taxon>
        <taxon>50 kb inversion clade</taxon>
        <taxon>NPAAA clade</taxon>
        <taxon>Hologalegina</taxon>
        <taxon>IRL clade</taxon>
        <taxon>Trifolieae</taxon>
        <taxon>Trifolium</taxon>
    </lineage>
</organism>
<reference evidence="2 3" key="1">
    <citation type="journal article" date="2018" name="Front. Plant Sci.">
        <title>Red Clover (Trifolium pratense) and Zigzag Clover (T. medium) - A Picture of Genomic Similarities and Differences.</title>
        <authorList>
            <person name="Dluhosova J."/>
            <person name="Istvanek J."/>
            <person name="Nedelnik J."/>
            <person name="Repkova J."/>
        </authorList>
    </citation>
    <scope>NUCLEOTIDE SEQUENCE [LARGE SCALE GENOMIC DNA]</scope>
    <source>
        <strain evidence="3">cv. 10/8</strain>
        <tissue evidence="2">Leaf</tissue>
    </source>
</reference>
<protein>
    <submittedName>
        <fullName evidence="2">Uncharacterized protein</fullName>
    </submittedName>
</protein>
<evidence type="ECO:0000256" key="1">
    <source>
        <dbReference type="SAM" id="MobiDB-lite"/>
    </source>
</evidence>
<evidence type="ECO:0000313" key="2">
    <source>
        <dbReference type="EMBL" id="MCI50425.1"/>
    </source>
</evidence>
<accession>A0A392SQW0</accession>
<sequence>SDEKENDPADKTIDDNTVVVDVDNFVLESPVKKTSSDSIAKRLRTRSGKSSVSTSDLRKEEKSAKKIGLKPQLYDPKKSWSKSTIPSEKNKDLKRKAPPS</sequence>
<feature type="non-terminal residue" evidence="2">
    <location>
        <position position="100"/>
    </location>
</feature>
<name>A0A392SQW0_9FABA</name>
<feature type="non-terminal residue" evidence="2">
    <location>
        <position position="1"/>
    </location>
</feature>